<evidence type="ECO:0000313" key="4">
    <source>
        <dbReference type="Proteomes" id="UP000179233"/>
    </source>
</evidence>
<dbReference type="EMBL" id="MHCJ01000003">
    <property type="protein sequence ID" value="OGY18524.1"/>
    <property type="molecule type" value="Genomic_DNA"/>
</dbReference>
<name>A0A1G1VT74_9BACT</name>
<reference evidence="3 4" key="1">
    <citation type="journal article" date="2016" name="Nat. Commun.">
        <title>Thousands of microbial genomes shed light on interconnected biogeochemical processes in an aquifer system.</title>
        <authorList>
            <person name="Anantharaman K."/>
            <person name="Brown C.T."/>
            <person name="Hug L.A."/>
            <person name="Sharon I."/>
            <person name="Castelle C.J."/>
            <person name="Probst A.J."/>
            <person name="Thomas B.C."/>
            <person name="Singh A."/>
            <person name="Wilkins M.J."/>
            <person name="Karaoz U."/>
            <person name="Brodie E.L."/>
            <person name="Williams K.H."/>
            <person name="Hubbard S.S."/>
            <person name="Banfield J.F."/>
        </authorList>
    </citation>
    <scope>NUCLEOTIDE SEQUENCE [LARGE SCALE GENOMIC DNA]</scope>
</reference>
<dbReference type="Pfam" id="PF13439">
    <property type="entry name" value="Glyco_transf_4"/>
    <property type="match status" value="1"/>
</dbReference>
<dbReference type="PANTHER" id="PTHR45947:SF3">
    <property type="entry name" value="SULFOQUINOVOSYL TRANSFERASE SQD2"/>
    <property type="match status" value="1"/>
</dbReference>
<evidence type="ECO:0000313" key="3">
    <source>
        <dbReference type="EMBL" id="OGY18524.1"/>
    </source>
</evidence>
<dbReference type="CDD" id="cd03801">
    <property type="entry name" value="GT4_PimA-like"/>
    <property type="match status" value="1"/>
</dbReference>
<sequence>MHIAVVAADLLPERLGGAEVHVVELIKRLAERDHTFDVFVGHSTEIAKTFPHNVTIHPIKFPEIPNLYGLSYIMFAPIQIKRVLRGKSIDLVWAKQVFPQGVVAAILAGHLKRPLYMTAQNPLDYKEELVMKGLIPFKNLLPNLLTPLVSFALKRADVVACVSRYAKEQADKLGARRSVIIPNGVDTTKFKPSYRAQVEEVKSEKLKVKRRVRIITTSALIPRNGLDTLIDAVYLLPSSLNWELVIAGDGPLYNNLKLQISKYKLEQKVKLLGRVENRKIPQLLAGADLFIRLSRKEGFGVSFLEAMAIGLPVIATPIGGITDFINDGETGLLVEPDRPKEAAKAMERILTDAALYQKHRTNGRILVQKRYTWDHITDQVENMLTSISDGRVS</sequence>
<feature type="domain" description="Glycosyl transferase family 1" evidence="1">
    <location>
        <begin position="200"/>
        <end position="364"/>
    </location>
</feature>
<evidence type="ECO:0008006" key="5">
    <source>
        <dbReference type="Google" id="ProtNLM"/>
    </source>
</evidence>
<dbReference type="Proteomes" id="UP000179233">
    <property type="component" value="Unassembled WGS sequence"/>
</dbReference>
<proteinExistence type="predicted"/>
<accession>A0A1G1VT74</accession>
<dbReference type="SUPFAM" id="SSF53756">
    <property type="entry name" value="UDP-Glycosyltransferase/glycogen phosphorylase"/>
    <property type="match status" value="1"/>
</dbReference>
<dbReference type="Pfam" id="PF00534">
    <property type="entry name" value="Glycos_transf_1"/>
    <property type="match status" value="1"/>
</dbReference>
<evidence type="ECO:0000259" key="1">
    <source>
        <dbReference type="Pfam" id="PF00534"/>
    </source>
</evidence>
<comment type="caution">
    <text evidence="3">The sequence shown here is derived from an EMBL/GenBank/DDBJ whole genome shotgun (WGS) entry which is preliminary data.</text>
</comment>
<dbReference type="PANTHER" id="PTHR45947">
    <property type="entry name" value="SULFOQUINOVOSYL TRANSFERASE SQD2"/>
    <property type="match status" value="1"/>
</dbReference>
<dbReference type="InterPro" id="IPR001296">
    <property type="entry name" value="Glyco_trans_1"/>
</dbReference>
<organism evidence="3 4">
    <name type="scientific">Candidatus Chisholmbacteria bacterium RIFCSPHIGHO2_01_FULL_52_32</name>
    <dbReference type="NCBI Taxonomy" id="1797591"/>
    <lineage>
        <taxon>Bacteria</taxon>
        <taxon>Candidatus Chisholmiibacteriota</taxon>
    </lineage>
</organism>
<evidence type="ECO:0000259" key="2">
    <source>
        <dbReference type="Pfam" id="PF13439"/>
    </source>
</evidence>
<dbReference type="InterPro" id="IPR050194">
    <property type="entry name" value="Glycosyltransferase_grp1"/>
</dbReference>
<gene>
    <name evidence="3" type="ORF">A2786_03435</name>
</gene>
<dbReference type="GO" id="GO:0016757">
    <property type="term" value="F:glycosyltransferase activity"/>
    <property type="evidence" value="ECO:0007669"/>
    <property type="project" value="InterPro"/>
</dbReference>
<dbReference type="AlphaFoldDB" id="A0A1G1VT74"/>
<feature type="domain" description="Glycosyltransferase subfamily 4-like N-terminal" evidence="2">
    <location>
        <begin position="16"/>
        <end position="188"/>
    </location>
</feature>
<dbReference type="InterPro" id="IPR028098">
    <property type="entry name" value="Glyco_trans_4-like_N"/>
</dbReference>
<dbReference type="Gene3D" id="3.40.50.2000">
    <property type="entry name" value="Glycogen Phosphorylase B"/>
    <property type="match status" value="2"/>
</dbReference>
<protein>
    <recommendedName>
        <fullName evidence="5">Glycosyl transferase family 1 domain-containing protein</fullName>
    </recommendedName>
</protein>